<organism evidence="10">
    <name type="scientific">Schistosoma curassoni</name>
    <dbReference type="NCBI Taxonomy" id="6186"/>
    <lineage>
        <taxon>Eukaryota</taxon>
        <taxon>Metazoa</taxon>
        <taxon>Spiralia</taxon>
        <taxon>Lophotrochozoa</taxon>
        <taxon>Platyhelminthes</taxon>
        <taxon>Trematoda</taxon>
        <taxon>Digenea</taxon>
        <taxon>Strigeidida</taxon>
        <taxon>Schistosomatoidea</taxon>
        <taxon>Schistosomatidae</taxon>
        <taxon>Schistosoma</taxon>
    </lineage>
</organism>
<dbReference type="STRING" id="6186.A0A183KJV3"/>
<dbReference type="PANTHER" id="PTHR11042">
    <property type="entry name" value="EUKARYOTIC TRANSLATION INITIATION FACTOR 2-ALPHA KINASE EIF2-ALPHA KINASE -RELATED"/>
    <property type="match status" value="1"/>
</dbReference>
<dbReference type="GO" id="GO:0005634">
    <property type="term" value="C:nucleus"/>
    <property type="evidence" value="ECO:0007669"/>
    <property type="project" value="TreeGrafter"/>
</dbReference>
<protein>
    <submittedName>
        <fullName evidence="10">Protein kinase domain-containing protein</fullName>
    </submittedName>
</protein>
<feature type="domain" description="Protein kinase" evidence="7">
    <location>
        <begin position="1"/>
        <end position="313"/>
    </location>
</feature>
<evidence type="ECO:0000256" key="3">
    <source>
        <dbReference type="ARBA" id="ARBA00022777"/>
    </source>
</evidence>
<dbReference type="AlphaFoldDB" id="A0A183KJV3"/>
<proteinExistence type="predicted"/>
<reference evidence="8 9" key="2">
    <citation type="submission" date="2018-11" db="EMBL/GenBank/DDBJ databases">
        <authorList>
            <consortium name="Pathogen Informatics"/>
        </authorList>
    </citation>
    <scope>NUCLEOTIDE SEQUENCE [LARGE SCALE GENOMIC DNA]</scope>
    <source>
        <strain evidence="8">Dakar</strain>
        <strain evidence="9">Dakar, Senegal</strain>
    </source>
</reference>
<keyword evidence="3" id="KW-0418">Kinase</keyword>
<dbReference type="GO" id="GO:0004694">
    <property type="term" value="F:eukaryotic translation initiation factor 2alpha kinase activity"/>
    <property type="evidence" value="ECO:0007669"/>
    <property type="project" value="TreeGrafter"/>
</dbReference>
<evidence type="ECO:0000256" key="6">
    <source>
        <dbReference type="SAM" id="MobiDB-lite"/>
    </source>
</evidence>
<dbReference type="GO" id="GO:0005524">
    <property type="term" value="F:ATP binding"/>
    <property type="evidence" value="ECO:0007669"/>
    <property type="project" value="UniProtKB-KW"/>
</dbReference>
<dbReference type="SUPFAM" id="SSF56112">
    <property type="entry name" value="Protein kinase-like (PK-like)"/>
    <property type="match status" value="1"/>
</dbReference>
<dbReference type="InterPro" id="IPR050339">
    <property type="entry name" value="CC_SR_Kinase"/>
</dbReference>
<dbReference type="Gene3D" id="1.10.510.10">
    <property type="entry name" value="Transferase(Phosphotransferase) domain 1"/>
    <property type="match status" value="1"/>
</dbReference>
<evidence type="ECO:0000313" key="10">
    <source>
        <dbReference type="WBParaSite" id="SCUD_0001531501-mRNA-1"/>
    </source>
</evidence>
<keyword evidence="5" id="KW-0175">Coiled coil</keyword>
<feature type="compositionally biased region" description="Low complexity" evidence="6">
    <location>
        <begin position="63"/>
        <end position="78"/>
    </location>
</feature>
<sequence length="396" mass="45399">FNKNTHVQNPNDTNISRFACHLNSLSLSQSNQPSFFNGTSSFPNDDDNNNNDEDEDNDDEYPSLSILSTSSSRSTDSDSLIQFKNSLRYSSDNLSETDESIMNSLQPNQNIRQNTMKSNQEFTMVNSSSNNNNNLCETSDNSDEKHLLLSKHKPVTTTKTHQTLFYLTADLGSSIYTAPEVQNSCKNKSNQRTLYNYKADIYSLGVIFFEMLHPCFTRSELITYLEQFINASSLTNCHNIKNQKISNGGTNQCNINVHTIHGIMDYLLDIFPRSMQSTWPYESQLVARMLNLHVQYRPNAMEVLEILSVNSEFPDLVENHITVDASNSSLDIVSKNLIIESTIHEDKKIYYPLKGNFSNYQLIDYLIWRNRELEQKLHEAQERLSVYEKADKVENV</sequence>
<reference evidence="10" key="1">
    <citation type="submission" date="2016-06" db="UniProtKB">
        <authorList>
            <consortium name="WormBaseParasite"/>
        </authorList>
    </citation>
    <scope>IDENTIFICATION</scope>
</reference>
<gene>
    <name evidence="8" type="ORF">SCUD_LOCUS15315</name>
</gene>
<dbReference type="EMBL" id="UZAK01037509">
    <property type="protein sequence ID" value="VDP58959.1"/>
    <property type="molecule type" value="Genomic_DNA"/>
</dbReference>
<keyword evidence="1" id="KW-0808">Transferase</keyword>
<evidence type="ECO:0000256" key="4">
    <source>
        <dbReference type="ARBA" id="ARBA00022840"/>
    </source>
</evidence>
<keyword evidence="9" id="KW-1185">Reference proteome</keyword>
<dbReference type="WBParaSite" id="SCUD_0001531501-mRNA-1">
    <property type="protein sequence ID" value="SCUD_0001531501-mRNA-1"/>
    <property type="gene ID" value="SCUD_0001531501"/>
</dbReference>
<keyword evidence="2" id="KW-0547">Nucleotide-binding</keyword>
<feature type="region of interest" description="Disordered" evidence="6">
    <location>
        <begin position="31"/>
        <end position="78"/>
    </location>
</feature>
<evidence type="ECO:0000313" key="9">
    <source>
        <dbReference type="Proteomes" id="UP000279833"/>
    </source>
</evidence>
<evidence type="ECO:0000256" key="2">
    <source>
        <dbReference type="ARBA" id="ARBA00022741"/>
    </source>
</evidence>
<evidence type="ECO:0000259" key="7">
    <source>
        <dbReference type="PROSITE" id="PS50011"/>
    </source>
</evidence>
<dbReference type="PANTHER" id="PTHR11042:SF136">
    <property type="entry name" value="EIF-2-ALPHA KINASE GCN2"/>
    <property type="match status" value="1"/>
</dbReference>
<dbReference type="InterPro" id="IPR000719">
    <property type="entry name" value="Prot_kinase_dom"/>
</dbReference>
<dbReference type="InterPro" id="IPR011009">
    <property type="entry name" value="Kinase-like_dom_sf"/>
</dbReference>
<dbReference type="Proteomes" id="UP000279833">
    <property type="component" value="Unassembled WGS sequence"/>
</dbReference>
<evidence type="ECO:0000256" key="5">
    <source>
        <dbReference type="SAM" id="Coils"/>
    </source>
</evidence>
<feature type="compositionally biased region" description="Acidic residues" evidence="6">
    <location>
        <begin position="44"/>
        <end position="61"/>
    </location>
</feature>
<feature type="coiled-coil region" evidence="5">
    <location>
        <begin position="363"/>
        <end position="390"/>
    </location>
</feature>
<keyword evidence="4" id="KW-0067">ATP-binding</keyword>
<dbReference type="GO" id="GO:0005829">
    <property type="term" value="C:cytosol"/>
    <property type="evidence" value="ECO:0007669"/>
    <property type="project" value="TreeGrafter"/>
</dbReference>
<dbReference type="PROSITE" id="PS50011">
    <property type="entry name" value="PROTEIN_KINASE_DOM"/>
    <property type="match status" value="1"/>
</dbReference>
<dbReference type="GO" id="GO:1990625">
    <property type="term" value="P:negative regulation of cytoplasmic translational initiation in response to stress"/>
    <property type="evidence" value="ECO:0007669"/>
    <property type="project" value="TreeGrafter"/>
</dbReference>
<name>A0A183KJV3_9TREM</name>
<evidence type="ECO:0000256" key="1">
    <source>
        <dbReference type="ARBA" id="ARBA00022679"/>
    </source>
</evidence>
<accession>A0A183KJV3</accession>
<evidence type="ECO:0000313" key="8">
    <source>
        <dbReference type="EMBL" id="VDP58959.1"/>
    </source>
</evidence>